<evidence type="ECO:0000256" key="8">
    <source>
        <dbReference type="ARBA" id="ARBA00023136"/>
    </source>
</evidence>
<keyword evidence="11" id="KW-1185">Reference proteome</keyword>
<evidence type="ECO:0000256" key="2">
    <source>
        <dbReference type="ARBA" id="ARBA00006416"/>
    </source>
</evidence>
<dbReference type="InterPro" id="IPR005336">
    <property type="entry name" value="MPC"/>
</dbReference>
<evidence type="ECO:0000256" key="6">
    <source>
        <dbReference type="ARBA" id="ARBA00022989"/>
    </source>
</evidence>
<name>A0AAW1INC8_SAPOF</name>
<keyword evidence="5 9" id="KW-0999">Mitochondrion inner membrane</keyword>
<dbReference type="EMBL" id="JBDFQZ010000009">
    <property type="protein sequence ID" value="KAK9691331.1"/>
    <property type="molecule type" value="Genomic_DNA"/>
</dbReference>
<comment type="subcellular location">
    <subcellularLocation>
        <location evidence="1 9">Mitochondrion inner membrane</location>
        <topology evidence="1 9">Multi-pass membrane protein</topology>
    </subcellularLocation>
</comment>
<evidence type="ECO:0000313" key="11">
    <source>
        <dbReference type="Proteomes" id="UP001443914"/>
    </source>
</evidence>
<comment type="similarity">
    <text evidence="2 9">Belongs to the mitochondrial pyruvate carrier (MPC) (TC 2.A.105) family.</text>
</comment>
<evidence type="ECO:0000256" key="3">
    <source>
        <dbReference type="ARBA" id="ARBA00022448"/>
    </source>
</evidence>
<evidence type="ECO:0000256" key="4">
    <source>
        <dbReference type="ARBA" id="ARBA00022692"/>
    </source>
</evidence>
<accession>A0AAW1INC8</accession>
<dbReference type="GO" id="GO:0006850">
    <property type="term" value="P:pyruvate import into mitochondria"/>
    <property type="evidence" value="ECO:0007669"/>
    <property type="project" value="InterPro"/>
</dbReference>
<keyword evidence="6" id="KW-1133">Transmembrane helix</keyword>
<sequence>MASSKLQAIWNHPTGPKTIHFWAPTFKWGLIVANVADYAKPPQELSYPHQAAMVITGAIWARYSTIVIPKNWPLFSVSVGMAATGAYQLFRKCKHDHFEGKELLTTKVPMISNED</sequence>
<dbReference type="GO" id="GO:0005743">
    <property type="term" value="C:mitochondrial inner membrane"/>
    <property type="evidence" value="ECO:0007669"/>
    <property type="project" value="UniProtKB-SubCell"/>
</dbReference>
<evidence type="ECO:0000256" key="1">
    <source>
        <dbReference type="ARBA" id="ARBA00004448"/>
    </source>
</evidence>
<evidence type="ECO:0000256" key="5">
    <source>
        <dbReference type="ARBA" id="ARBA00022792"/>
    </source>
</evidence>
<keyword evidence="3 9" id="KW-0813">Transport</keyword>
<comment type="function">
    <text evidence="9">Mediates the uptake of pyruvate into mitochondria.</text>
</comment>
<keyword evidence="4" id="KW-0812">Transmembrane</keyword>
<dbReference type="Pfam" id="PF03650">
    <property type="entry name" value="MPC"/>
    <property type="match status" value="1"/>
</dbReference>
<keyword evidence="7 9" id="KW-0496">Mitochondrion</keyword>
<dbReference type="PANTHER" id="PTHR14154">
    <property type="entry name" value="UPF0041 BRAIN PROTEIN 44-RELATED"/>
    <property type="match status" value="1"/>
</dbReference>
<keyword evidence="8" id="KW-0472">Membrane</keyword>
<comment type="caution">
    <text evidence="10">The sequence shown here is derived from an EMBL/GenBank/DDBJ whole genome shotgun (WGS) entry which is preliminary data.</text>
</comment>
<evidence type="ECO:0000256" key="9">
    <source>
        <dbReference type="RuleBase" id="RU363100"/>
    </source>
</evidence>
<evidence type="ECO:0000256" key="7">
    <source>
        <dbReference type="ARBA" id="ARBA00023128"/>
    </source>
</evidence>
<protein>
    <recommendedName>
        <fullName evidence="9">Mitochondrial pyruvate carrier</fullName>
    </recommendedName>
</protein>
<gene>
    <name evidence="10" type="ORF">RND81_09G190200</name>
</gene>
<dbReference type="Proteomes" id="UP001443914">
    <property type="component" value="Unassembled WGS sequence"/>
</dbReference>
<dbReference type="AlphaFoldDB" id="A0AAW1INC8"/>
<evidence type="ECO:0000313" key="10">
    <source>
        <dbReference type="EMBL" id="KAK9691331.1"/>
    </source>
</evidence>
<organism evidence="10 11">
    <name type="scientific">Saponaria officinalis</name>
    <name type="common">Common soapwort</name>
    <name type="synonym">Lychnis saponaria</name>
    <dbReference type="NCBI Taxonomy" id="3572"/>
    <lineage>
        <taxon>Eukaryota</taxon>
        <taxon>Viridiplantae</taxon>
        <taxon>Streptophyta</taxon>
        <taxon>Embryophyta</taxon>
        <taxon>Tracheophyta</taxon>
        <taxon>Spermatophyta</taxon>
        <taxon>Magnoliopsida</taxon>
        <taxon>eudicotyledons</taxon>
        <taxon>Gunneridae</taxon>
        <taxon>Pentapetalae</taxon>
        <taxon>Caryophyllales</taxon>
        <taxon>Caryophyllaceae</taxon>
        <taxon>Caryophylleae</taxon>
        <taxon>Saponaria</taxon>
    </lineage>
</organism>
<reference evidence="10" key="1">
    <citation type="submission" date="2024-03" db="EMBL/GenBank/DDBJ databases">
        <title>WGS assembly of Saponaria officinalis var. Norfolk2.</title>
        <authorList>
            <person name="Jenkins J."/>
            <person name="Shu S."/>
            <person name="Grimwood J."/>
            <person name="Barry K."/>
            <person name="Goodstein D."/>
            <person name="Schmutz J."/>
            <person name="Leebens-Mack J."/>
            <person name="Osbourn A."/>
        </authorList>
    </citation>
    <scope>NUCLEOTIDE SEQUENCE [LARGE SCALE GENOMIC DNA]</scope>
    <source>
        <strain evidence="10">JIC</strain>
    </source>
</reference>
<proteinExistence type="inferred from homology"/>